<dbReference type="OrthoDB" id="4367264at2759"/>
<reference evidence="1" key="1">
    <citation type="submission" date="2022-11" db="EMBL/GenBank/DDBJ databases">
        <authorList>
            <person name="Petersen C."/>
        </authorList>
    </citation>
    <scope>NUCLEOTIDE SEQUENCE</scope>
    <source>
        <strain evidence="1">IBT 16849</strain>
    </source>
</reference>
<keyword evidence="2" id="KW-1185">Reference proteome</keyword>
<evidence type="ECO:0000313" key="2">
    <source>
        <dbReference type="Proteomes" id="UP001150879"/>
    </source>
</evidence>
<gene>
    <name evidence="1" type="ORF">N7472_011226</name>
</gene>
<dbReference type="Proteomes" id="UP001150879">
    <property type="component" value="Unassembled WGS sequence"/>
</dbReference>
<sequence>MLPNACPLKEEKTGGLSEIATRNLFSWTFFTEGIRTDEKPFWEHDWLKSLVKWDLGVESSECSSSGTDGKGGHQNYEYIEKWKEDVSVHAISDF</sequence>
<proteinExistence type="predicted"/>
<reference evidence="1" key="2">
    <citation type="journal article" date="2023" name="IMA Fungus">
        <title>Comparative genomic study of the Penicillium genus elucidates a diverse pangenome and 15 lateral gene transfer events.</title>
        <authorList>
            <person name="Petersen C."/>
            <person name="Sorensen T."/>
            <person name="Nielsen M.R."/>
            <person name="Sondergaard T.E."/>
            <person name="Sorensen J.L."/>
            <person name="Fitzpatrick D.A."/>
            <person name="Frisvad J.C."/>
            <person name="Nielsen K.L."/>
        </authorList>
    </citation>
    <scope>NUCLEOTIDE SEQUENCE</scope>
    <source>
        <strain evidence="1">IBT 16849</strain>
    </source>
</reference>
<organism evidence="1 2">
    <name type="scientific">Penicillium cf. griseofulvum</name>
    <dbReference type="NCBI Taxonomy" id="2972120"/>
    <lineage>
        <taxon>Eukaryota</taxon>
        <taxon>Fungi</taxon>
        <taxon>Dikarya</taxon>
        <taxon>Ascomycota</taxon>
        <taxon>Pezizomycotina</taxon>
        <taxon>Eurotiomycetes</taxon>
        <taxon>Eurotiomycetidae</taxon>
        <taxon>Eurotiales</taxon>
        <taxon>Aspergillaceae</taxon>
        <taxon>Penicillium</taxon>
    </lineage>
</organism>
<comment type="caution">
    <text evidence="1">The sequence shown here is derived from an EMBL/GenBank/DDBJ whole genome shotgun (WGS) entry which is preliminary data.</text>
</comment>
<protein>
    <submittedName>
        <fullName evidence="1">Uncharacterized protein</fullName>
    </submittedName>
</protein>
<dbReference type="AlphaFoldDB" id="A0A9W9IPY1"/>
<accession>A0A9W9IPY1</accession>
<evidence type="ECO:0000313" key="1">
    <source>
        <dbReference type="EMBL" id="KAJ5181266.1"/>
    </source>
</evidence>
<dbReference type="EMBL" id="JAPQKP010000008">
    <property type="protein sequence ID" value="KAJ5181266.1"/>
    <property type="molecule type" value="Genomic_DNA"/>
</dbReference>
<name>A0A9W9IPY1_9EURO</name>